<feature type="transmembrane region" description="Helical" evidence="1">
    <location>
        <begin position="7"/>
        <end position="27"/>
    </location>
</feature>
<name>A0A397VZP1_9GLOM</name>
<protein>
    <submittedName>
        <fullName evidence="2">Uncharacterized protein</fullName>
    </submittedName>
</protein>
<evidence type="ECO:0000256" key="1">
    <source>
        <dbReference type="SAM" id="Phobius"/>
    </source>
</evidence>
<gene>
    <name evidence="2" type="ORF">C2G38_2062494</name>
</gene>
<dbReference type="Proteomes" id="UP000266673">
    <property type="component" value="Unassembled WGS sequence"/>
</dbReference>
<reference evidence="2 3" key="1">
    <citation type="submission" date="2018-06" db="EMBL/GenBank/DDBJ databases">
        <title>Comparative genomics reveals the genomic features of Rhizophagus irregularis, R. cerebriforme, R. diaphanum and Gigaspora rosea, and their symbiotic lifestyle signature.</title>
        <authorList>
            <person name="Morin E."/>
            <person name="San Clemente H."/>
            <person name="Chen E.C.H."/>
            <person name="De La Providencia I."/>
            <person name="Hainaut M."/>
            <person name="Kuo A."/>
            <person name="Kohler A."/>
            <person name="Murat C."/>
            <person name="Tang N."/>
            <person name="Roy S."/>
            <person name="Loubradou J."/>
            <person name="Henrissat B."/>
            <person name="Grigoriev I.V."/>
            <person name="Corradi N."/>
            <person name="Roux C."/>
            <person name="Martin F.M."/>
        </authorList>
    </citation>
    <scope>NUCLEOTIDE SEQUENCE [LARGE SCALE GENOMIC DNA]</scope>
    <source>
        <strain evidence="2 3">DAOM 194757</strain>
    </source>
</reference>
<keyword evidence="3" id="KW-1185">Reference proteome</keyword>
<evidence type="ECO:0000313" key="3">
    <source>
        <dbReference type="Proteomes" id="UP000266673"/>
    </source>
</evidence>
<organism evidence="2 3">
    <name type="scientific">Gigaspora rosea</name>
    <dbReference type="NCBI Taxonomy" id="44941"/>
    <lineage>
        <taxon>Eukaryota</taxon>
        <taxon>Fungi</taxon>
        <taxon>Fungi incertae sedis</taxon>
        <taxon>Mucoromycota</taxon>
        <taxon>Glomeromycotina</taxon>
        <taxon>Glomeromycetes</taxon>
        <taxon>Diversisporales</taxon>
        <taxon>Gigasporaceae</taxon>
        <taxon>Gigaspora</taxon>
    </lineage>
</organism>
<dbReference type="AlphaFoldDB" id="A0A397VZP1"/>
<sequence length="76" mass="8700">MYVCIDIYCMFCYIALMLIFMLGESFSCTLTCCVVVVEFGFIFLMITHNVIFGTMIIGETKLPRVVRSKCYPVGYP</sequence>
<dbReference type="EMBL" id="QKWP01000104">
    <property type="protein sequence ID" value="RIB27282.1"/>
    <property type="molecule type" value="Genomic_DNA"/>
</dbReference>
<keyword evidence="1" id="KW-0812">Transmembrane</keyword>
<proteinExistence type="predicted"/>
<evidence type="ECO:0000313" key="2">
    <source>
        <dbReference type="EMBL" id="RIB27282.1"/>
    </source>
</evidence>
<accession>A0A397VZP1</accession>
<comment type="caution">
    <text evidence="2">The sequence shown here is derived from an EMBL/GenBank/DDBJ whole genome shotgun (WGS) entry which is preliminary data.</text>
</comment>
<keyword evidence="1" id="KW-0472">Membrane</keyword>
<keyword evidence="1" id="KW-1133">Transmembrane helix</keyword>
<feature type="transmembrane region" description="Helical" evidence="1">
    <location>
        <begin position="39"/>
        <end position="58"/>
    </location>
</feature>